<dbReference type="Gene3D" id="3.40.720.10">
    <property type="entry name" value="Alkaline Phosphatase, subunit A"/>
    <property type="match status" value="1"/>
</dbReference>
<dbReference type="InterPro" id="IPR007070">
    <property type="entry name" value="GPI_EtnP_transferase_1"/>
</dbReference>
<dbReference type="SUPFAM" id="SSF53649">
    <property type="entry name" value="Alkaline phosphatase-like"/>
    <property type="match status" value="1"/>
</dbReference>
<dbReference type="CDD" id="cd16020">
    <property type="entry name" value="GPI_EPT_1"/>
    <property type="match status" value="1"/>
</dbReference>
<keyword evidence="1" id="KW-0337">GPI-anchor biosynthesis</keyword>
<dbReference type="InterPro" id="IPR002591">
    <property type="entry name" value="Phosphodiest/P_Trfase"/>
</dbReference>
<dbReference type="PANTHER" id="PTHR12250">
    <property type="entry name" value="PHOSPHATIDYLINOSITOL GLYCAN, CLASS N"/>
    <property type="match status" value="1"/>
</dbReference>
<dbReference type="Proteomes" id="UP000887566">
    <property type="component" value="Unplaced"/>
</dbReference>
<name>A0A914X626_9BILA</name>
<dbReference type="InterPro" id="IPR037671">
    <property type="entry name" value="PIGN_N"/>
</dbReference>
<comment type="subcellular location">
    <subcellularLocation>
        <location evidence="1">Endoplasmic reticulum membrane</location>
        <topology evidence="1">Multi-pass membrane protein</topology>
    </subcellularLocation>
</comment>
<dbReference type="GO" id="GO:0005789">
    <property type="term" value="C:endoplasmic reticulum membrane"/>
    <property type="evidence" value="ECO:0007669"/>
    <property type="project" value="UniProtKB-SubCell"/>
</dbReference>
<protein>
    <recommendedName>
        <fullName evidence="1">GPI ethanolamine phosphate transferase 1</fullName>
        <ecNumber evidence="1">2.-.-.-</ecNumber>
    </recommendedName>
</protein>
<dbReference type="WBParaSite" id="PSAMB.scaffold6509size9339.g28627.t1">
    <property type="protein sequence ID" value="PSAMB.scaffold6509size9339.g28627.t1"/>
    <property type="gene ID" value="PSAMB.scaffold6509size9339.g28627"/>
</dbReference>
<dbReference type="EC" id="2.-.-.-" evidence="1"/>
<proteinExistence type="inferred from homology"/>
<keyword evidence="1" id="KW-0256">Endoplasmic reticulum</keyword>
<evidence type="ECO:0000313" key="3">
    <source>
        <dbReference type="WBParaSite" id="PSAMB.scaffold6509size9339.g28627.t1"/>
    </source>
</evidence>
<evidence type="ECO:0000256" key="1">
    <source>
        <dbReference type="RuleBase" id="RU367138"/>
    </source>
</evidence>
<sequence>MQKALVCLGCFVHLLLLYAIFDIYYASPLVKSARAHPPTNGAAPARRLALLSADGLRAESFFDHPEKAPFLHSIIKEGGGAWGISRSHVPTESRPGHVALIAGFYEDVSAITRGWKANPVPFDSLFNRSRTTWAWGSPDILPMFAEGVAEGHMHSVTYQSENEDFASGDASRLDTWVFDHVHDFFESARNNSALHTALHQDRIVFFLHLLGLDTNGHGYNPSSSQYLNNIAVVDEGIRNFTRLLADFYQDDKTAF</sequence>
<dbReference type="GO" id="GO:0006506">
    <property type="term" value="P:GPI anchor biosynthetic process"/>
    <property type="evidence" value="ECO:0007669"/>
    <property type="project" value="UniProtKB-KW"/>
</dbReference>
<comment type="pathway">
    <text evidence="1">Glycolipid biosynthesis; glycosylphosphatidylinositol-anchor biosynthesis.</text>
</comment>
<evidence type="ECO:0000313" key="2">
    <source>
        <dbReference type="Proteomes" id="UP000887566"/>
    </source>
</evidence>
<dbReference type="Pfam" id="PF01663">
    <property type="entry name" value="Phosphodiest"/>
    <property type="match status" value="1"/>
</dbReference>
<keyword evidence="1" id="KW-0808">Transferase</keyword>
<dbReference type="GO" id="GO:0051377">
    <property type="term" value="F:mannose-ethanolamine phosphotransferase activity"/>
    <property type="evidence" value="ECO:0007669"/>
    <property type="project" value="UniProtKB-UniRule"/>
</dbReference>
<dbReference type="AlphaFoldDB" id="A0A914X626"/>
<accession>A0A914X626</accession>
<dbReference type="InterPro" id="IPR017850">
    <property type="entry name" value="Alkaline_phosphatase_core_sf"/>
</dbReference>
<dbReference type="PANTHER" id="PTHR12250:SF0">
    <property type="entry name" value="GPI ETHANOLAMINE PHOSPHATE TRANSFERASE 1"/>
    <property type="match status" value="1"/>
</dbReference>
<reference evidence="3" key="1">
    <citation type="submission" date="2022-11" db="UniProtKB">
        <authorList>
            <consortium name="WormBaseParasite"/>
        </authorList>
    </citation>
    <scope>IDENTIFICATION</scope>
</reference>
<comment type="function">
    <text evidence="1">Ethanolamine phosphate transferase involved in glycosylphosphatidylinositol-anchor biosynthesis. Transfers ethanolamine phosphate to the first alpha-1,4-linked mannose of the glycosylphosphatidylinositol precursor of GPI-anchor.</text>
</comment>
<organism evidence="2 3">
    <name type="scientific">Plectus sambesii</name>
    <dbReference type="NCBI Taxonomy" id="2011161"/>
    <lineage>
        <taxon>Eukaryota</taxon>
        <taxon>Metazoa</taxon>
        <taxon>Ecdysozoa</taxon>
        <taxon>Nematoda</taxon>
        <taxon>Chromadorea</taxon>
        <taxon>Plectida</taxon>
        <taxon>Plectina</taxon>
        <taxon>Plectoidea</taxon>
        <taxon>Plectidae</taxon>
        <taxon>Plectus</taxon>
    </lineage>
</organism>
<keyword evidence="2" id="KW-1185">Reference proteome</keyword>
<comment type="similarity">
    <text evidence="1">Belongs to the PIGG/PIGN/PIGO family. PIGN subfamily.</text>
</comment>